<name>A0A2T1GMW3_9CYAN</name>
<dbReference type="Gene3D" id="3.90.550.10">
    <property type="entry name" value="Spore Coat Polysaccharide Biosynthesis Protein SpsA, Chain A"/>
    <property type="match status" value="1"/>
</dbReference>
<dbReference type="AlphaFoldDB" id="A0A2T1GMW3"/>
<organism evidence="1 2">
    <name type="scientific">Chamaesiphon polymorphus CCALA 037</name>
    <dbReference type="NCBI Taxonomy" id="2107692"/>
    <lineage>
        <taxon>Bacteria</taxon>
        <taxon>Bacillati</taxon>
        <taxon>Cyanobacteriota</taxon>
        <taxon>Cyanophyceae</taxon>
        <taxon>Gomontiellales</taxon>
        <taxon>Chamaesiphonaceae</taxon>
        <taxon>Chamaesiphon</taxon>
    </lineage>
</organism>
<dbReference type="SUPFAM" id="SSF53448">
    <property type="entry name" value="Nucleotide-diphospho-sugar transferases"/>
    <property type="match status" value="1"/>
</dbReference>
<evidence type="ECO:0008006" key="3">
    <source>
        <dbReference type="Google" id="ProtNLM"/>
    </source>
</evidence>
<keyword evidence="2" id="KW-1185">Reference proteome</keyword>
<sequence>MAIPIAFIMCTEGGQLERESLLMVESFRKYTGSYQNAPIYSFQVRERNDVSPETIDRLKAMNVEHQKVVLNTKYPNYPLANKPLLCAYVEQTIDAELLVFLDSDLVFFSEPTEFLLPPEYDVGIRPEHHQMIGSAGSSDPNDEYWIRLYSIAGVKDIDRFVTTTVDQKKIRAFWNSGVVVVRRNKGIFTAWQQTIEQLLEEGTSITTENWYYEQSALSATICAITDRIWHFSPGYNYPIHSHNQLINTERRQNFDEIVCIHDHFFRSRPEAYRERTWVKTLKIMKDFDLRSDKYLWLYSYLQEHNPKQNPAQSFLETILFLPMIKYFLTQKK</sequence>
<accession>A0A2T1GMW3</accession>
<dbReference type="EMBL" id="PVWO01000010">
    <property type="protein sequence ID" value="PSB59245.1"/>
    <property type="molecule type" value="Genomic_DNA"/>
</dbReference>
<evidence type="ECO:0000313" key="2">
    <source>
        <dbReference type="Proteomes" id="UP000238937"/>
    </source>
</evidence>
<dbReference type="OrthoDB" id="477927at2"/>
<proteinExistence type="predicted"/>
<gene>
    <name evidence="1" type="ORF">C7B77_01720</name>
</gene>
<evidence type="ECO:0000313" key="1">
    <source>
        <dbReference type="EMBL" id="PSB59245.1"/>
    </source>
</evidence>
<dbReference type="InterPro" id="IPR029044">
    <property type="entry name" value="Nucleotide-diphossugar_trans"/>
</dbReference>
<dbReference type="RefSeq" id="WP_106299706.1">
    <property type="nucleotide sequence ID" value="NZ_PVWO01000010.1"/>
</dbReference>
<comment type="caution">
    <text evidence="1">The sequence shown here is derived from an EMBL/GenBank/DDBJ whole genome shotgun (WGS) entry which is preliminary data.</text>
</comment>
<protein>
    <recommendedName>
        <fullName evidence="3">Glycosyl transferase</fullName>
    </recommendedName>
</protein>
<reference evidence="1 2" key="1">
    <citation type="submission" date="2018-03" db="EMBL/GenBank/DDBJ databases">
        <title>The ancient ancestry and fast evolution of plastids.</title>
        <authorList>
            <person name="Moore K.R."/>
            <person name="Magnabosco C."/>
            <person name="Momper L."/>
            <person name="Gold D.A."/>
            <person name="Bosak T."/>
            <person name="Fournier G.P."/>
        </authorList>
    </citation>
    <scope>NUCLEOTIDE SEQUENCE [LARGE SCALE GENOMIC DNA]</scope>
    <source>
        <strain evidence="1 2">CCALA 037</strain>
    </source>
</reference>
<dbReference type="Proteomes" id="UP000238937">
    <property type="component" value="Unassembled WGS sequence"/>
</dbReference>